<evidence type="ECO:0000256" key="9">
    <source>
        <dbReference type="ARBA" id="ARBA00022989"/>
    </source>
</evidence>
<dbReference type="InParanoid" id="A0A212QQJ1"/>
<gene>
    <name evidence="17" type="ORF">SAMN02746019_00004020</name>
</gene>
<evidence type="ECO:0000256" key="13">
    <source>
        <dbReference type="PIRSR" id="PIRSR000013-1"/>
    </source>
</evidence>
<dbReference type="GO" id="GO:0020037">
    <property type="term" value="F:heme binding"/>
    <property type="evidence" value="ECO:0007669"/>
    <property type="project" value="InterPro"/>
</dbReference>
<feature type="binding site" description="covalent" evidence="13">
    <location>
        <position position="116"/>
    </location>
    <ligand>
        <name>heme</name>
        <dbReference type="ChEBI" id="CHEBI:30413"/>
        <label>3</label>
    </ligand>
</feature>
<evidence type="ECO:0000256" key="8">
    <source>
        <dbReference type="ARBA" id="ARBA00022982"/>
    </source>
</evidence>
<proteinExistence type="inferred from homology"/>
<sequence>MRTTVYWAIGGVIGVLIVAGLGALFLTPQGLGAYLSDDPQACNNCHVMNASYEGWFHAAHRRVAVCNDCHTPHEFPAKWATKVTKGIQHVYFYTTYQIPAQIRADPLTQQIVQANCVRCHFNTVSGQSGLLQGERFCFDCHRTVAHGERRSIAFGTLSERR</sequence>
<reference evidence="18" key="1">
    <citation type="submission" date="2017-06" db="EMBL/GenBank/DDBJ databases">
        <authorList>
            <person name="Varghese N."/>
            <person name="Submissions S."/>
        </authorList>
    </citation>
    <scope>NUCLEOTIDE SEQUENCE [LARGE SCALE GENOMIC DNA]</scope>
    <source>
        <strain evidence="18">JAD2</strain>
    </source>
</reference>
<keyword evidence="6 15" id="KW-0812">Transmembrane</keyword>
<evidence type="ECO:0000256" key="12">
    <source>
        <dbReference type="PIRNR" id="PIRNR000013"/>
    </source>
</evidence>
<feature type="binding site" description="covalent" evidence="13">
    <location>
        <position position="42"/>
    </location>
    <ligand>
        <name>heme</name>
        <dbReference type="ChEBI" id="CHEBI:30413"/>
        <label>1</label>
    </ligand>
</feature>
<dbReference type="GO" id="GO:0046872">
    <property type="term" value="F:metal ion binding"/>
    <property type="evidence" value="ECO:0007669"/>
    <property type="project" value="UniProtKB-KW"/>
</dbReference>
<dbReference type="GO" id="GO:0009055">
    <property type="term" value="F:electron transfer activity"/>
    <property type="evidence" value="ECO:0007669"/>
    <property type="project" value="TreeGrafter"/>
</dbReference>
<comment type="subcellular location">
    <subcellularLocation>
        <location evidence="1">Cell membrane</location>
        <topology evidence="1">Single-pass membrane protein</topology>
    </subcellularLocation>
</comment>
<dbReference type="InterPro" id="IPR005126">
    <property type="entry name" value="NapC/NirT_cyt_c_N"/>
</dbReference>
<keyword evidence="3 12" id="KW-0813">Transport</keyword>
<feature type="binding site" evidence="13">
    <location>
        <position position="67"/>
    </location>
    <ligand>
        <name>a menaquinol</name>
        <dbReference type="ChEBI" id="CHEBI:18151"/>
    </ligand>
</feature>
<dbReference type="GO" id="GO:0005886">
    <property type="term" value="C:plasma membrane"/>
    <property type="evidence" value="ECO:0007669"/>
    <property type="project" value="UniProtKB-SubCell"/>
</dbReference>
<evidence type="ECO:0000259" key="16">
    <source>
        <dbReference type="Pfam" id="PF03264"/>
    </source>
</evidence>
<dbReference type="InterPro" id="IPR017571">
    <property type="entry name" value="NrfH"/>
</dbReference>
<organism evidence="17 18">
    <name type="scientific">Thermoflexus hugenholtzii JAD2</name>
    <dbReference type="NCBI Taxonomy" id="877466"/>
    <lineage>
        <taxon>Bacteria</taxon>
        <taxon>Bacillati</taxon>
        <taxon>Chloroflexota</taxon>
        <taxon>Thermoflexia</taxon>
        <taxon>Thermoflexales</taxon>
        <taxon>Thermoflexaceae</taxon>
        <taxon>Thermoflexus</taxon>
    </lineage>
</organism>
<dbReference type="PANTHER" id="PTHR30333">
    <property type="entry name" value="CYTOCHROME C-TYPE PROTEIN"/>
    <property type="match status" value="1"/>
</dbReference>
<feature type="transmembrane region" description="Helical" evidence="15">
    <location>
        <begin position="6"/>
        <end position="26"/>
    </location>
</feature>
<dbReference type="Gene3D" id="1.10.3820.10">
    <property type="entry name" value="Di-heme elbow motif domain"/>
    <property type="match status" value="1"/>
</dbReference>
<keyword evidence="5 12" id="KW-0349">Heme</keyword>
<evidence type="ECO:0000313" key="17">
    <source>
        <dbReference type="EMBL" id="SNB61768.1"/>
    </source>
</evidence>
<comment type="PTM">
    <text evidence="12">Binds 4 heme groups per subunit.</text>
</comment>
<comment type="similarity">
    <text evidence="2">Belongs to the NapC/NirT/NrfH family.</text>
</comment>
<feature type="binding site" description="covalent" evidence="13">
    <location>
        <position position="69"/>
    </location>
    <ligand>
        <name>heme</name>
        <dbReference type="ChEBI" id="CHEBI:30413"/>
        <label>2</label>
    </ligand>
</feature>
<evidence type="ECO:0000256" key="6">
    <source>
        <dbReference type="ARBA" id="ARBA00022692"/>
    </source>
</evidence>
<feature type="binding site" description="axial binding residue" evidence="14">
    <location>
        <position position="70"/>
    </location>
    <ligand>
        <name>heme</name>
        <dbReference type="ChEBI" id="CHEBI:30413"/>
        <label>2</label>
    </ligand>
    <ligandPart>
        <name>Fe</name>
        <dbReference type="ChEBI" id="CHEBI:18248"/>
    </ligandPart>
</feature>
<evidence type="ECO:0000256" key="11">
    <source>
        <dbReference type="ARBA" id="ARBA00023136"/>
    </source>
</evidence>
<feature type="domain" description="NapC/NirT cytochrome c N-terminal" evidence="16">
    <location>
        <begin position="7"/>
        <end position="97"/>
    </location>
</feature>
<protein>
    <recommendedName>
        <fullName evidence="12">Cytochrome c-type protein</fullName>
    </recommendedName>
</protein>
<keyword evidence="18" id="KW-1185">Reference proteome</keyword>
<dbReference type="Proteomes" id="UP000197025">
    <property type="component" value="Unassembled WGS sequence"/>
</dbReference>
<feature type="binding site" description="covalent" evidence="13">
    <location>
        <position position="140"/>
    </location>
    <ligand>
        <name>heme</name>
        <dbReference type="ChEBI" id="CHEBI:30413"/>
        <label>4</label>
    </ligand>
</feature>
<evidence type="ECO:0000313" key="18">
    <source>
        <dbReference type="Proteomes" id="UP000197025"/>
    </source>
</evidence>
<dbReference type="PIRSF" id="PIRSF000013">
    <property type="entry name" value="4_hem_cytochrm_NapC"/>
    <property type="match status" value="1"/>
</dbReference>
<keyword evidence="7 12" id="KW-0479">Metal-binding</keyword>
<keyword evidence="4" id="KW-1003">Cell membrane</keyword>
<dbReference type="InterPro" id="IPR051174">
    <property type="entry name" value="Cytochrome_c-type_ET"/>
</dbReference>
<evidence type="ECO:0000256" key="2">
    <source>
        <dbReference type="ARBA" id="ARBA00007395"/>
    </source>
</evidence>
<feature type="binding site" description="axial binding residue" evidence="14">
    <location>
        <position position="141"/>
    </location>
    <ligand>
        <name>heme</name>
        <dbReference type="ChEBI" id="CHEBI:30413"/>
        <label>4</label>
    </ligand>
    <ligandPart>
        <name>Fe</name>
        <dbReference type="ChEBI" id="CHEBI:18248"/>
    </ligandPart>
</feature>
<evidence type="ECO:0000256" key="4">
    <source>
        <dbReference type="ARBA" id="ARBA00022475"/>
    </source>
</evidence>
<keyword evidence="9 15" id="KW-1133">Transmembrane helix</keyword>
<accession>A0A212QQJ1</accession>
<evidence type="ECO:0000256" key="14">
    <source>
        <dbReference type="PIRSR" id="PIRSR000013-2"/>
    </source>
</evidence>
<evidence type="ECO:0000256" key="3">
    <source>
        <dbReference type="ARBA" id="ARBA00022448"/>
    </source>
</evidence>
<dbReference type="InterPro" id="IPR024717">
    <property type="entry name" value="NapC/NirT/NrfH"/>
</dbReference>
<evidence type="ECO:0000256" key="5">
    <source>
        <dbReference type="ARBA" id="ARBA00022617"/>
    </source>
</evidence>
<dbReference type="Pfam" id="PF03264">
    <property type="entry name" value="Cytochrom_NNT"/>
    <property type="match status" value="1"/>
</dbReference>
<keyword evidence="11 15" id="KW-0472">Membrane</keyword>
<evidence type="ECO:0000256" key="15">
    <source>
        <dbReference type="SAM" id="Phobius"/>
    </source>
</evidence>
<keyword evidence="8 12" id="KW-0249">Electron transport</keyword>
<evidence type="ECO:0000256" key="7">
    <source>
        <dbReference type="ARBA" id="ARBA00022723"/>
    </source>
</evidence>
<dbReference type="EMBL" id="FYEK01000018">
    <property type="protein sequence ID" value="SNB61768.1"/>
    <property type="molecule type" value="Genomic_DNA"/>
</dbReference>
<dbReference type="GO" id="GO:0022900">
    <property type="term" value="P:electron transport chain"/>
    <property type="evidence" value="ECO:0007669"/>
    <property type="project" value="InterPro"/>
</dbReference>
<feature type="binding site" description="covalent" evidence="13">
    <location>
        <position position="137"/>
    </location>
    <ligand>
        <name>heme</name>
        <dbReference type="ChEBI" id="CHEBI:30413"/>
        <label>4</label>
    </ligand>
</feature>
<feature type="binding site" description="covalent" evidence="13">
    <location>
        <position position="119"/>
    </location>
    <ligand>
        <name>heme</name>
        <dbReference type="ChEBI" id="CHEBI:30413"/>
        <label>3</label>
    </ligand>
</feature>
<dbReference type="PANTHER" id="PTHR30333:SF1">
    <property type="entry name" value="CYTOCHROME C-TYPE PROTEIN NAPC"/>
    <property type="match status" value="1"/>
</dbReference>
<dbReference type="InterPro" id="IPR038266">
    <property type="entry name" value="NapC/NirT_cytc_sf"/>
</dbReference>
<feature type="binding site" description="covalent" evidence="13">
    <location>
        <position position="66"/>
    </location>
    <ligand>
        <name>heme</name>
        <dbReference type="ChEBI" id="CHEBI:30413"/>
        <label>2</label>
    </ligand>
</feature>
<dbReference type="GO" id="GO:0019333">
    <property type="term" value="P:denitrification pathway"/>
    <property type="evidence" value="ECO:0007669"/>
    <property type="project" value="InterPro"/>
</dbReference>
<feature type="binding site" description="axial binding residue" evidence="14">
    <location>
        <position position="120"/>
    </location>
    <ligand>
        <name>heme</name>
        <dbReference type="ChEBI" id="CHEBI:30413"/>
        <label>3</label>
    </ligand>
    <ligandPart>
        <name>Fe</name>
        <dbReference type="ChEBI" id="CHEBI:18248"/>
    </ligandPart>
</feature>
<comment type="cofactor">
    <cofactor evidence="13">
        <name>heme</name>
        <dbReference type="ChEBI" id="CHEBI:30413"/>
    </cofactor>
    <text evidence="13">Binds 4 heme groups per subunit.</text>
</comment>
<feature type="binding site" description="covalent" evidence="13">
    <location>
        <position position="45"/>
    </location>
    <ligand>
        <name>heme</name>
        <dbReference type="ChEBI" id="CHEBI:30413"/>
        <label>1</label>
    </ligand>
</feature>
<dbReference type="RefSeq" id="WP_088570592.1">
    <property type="nucleotide sequence ID" value="NZ_FYEK01000018.1"/>
</dbReference>
<evidence type="ECO:0000256" key="1">
    <source>
        <dbReference type="ARBA" id="ARBA00004162"/>
    </source>
</evidence>
<name>A0A212QQJ1_9CHLR</name>
<dbReference type="OrthoDB" id="9791652at2"/>
<dbReference type="GO" id="GO:0009061">
    <property type="term" value="P:anaerobic respiration"/>
    <property type="evidence" value="ECO:0007669"/>
    <property type="project" value="TreeGrafter"/>
</dbReference>
<feature type="binding site" description="axial binding residue" evidence="14">
    <location>
        <position position="146"/>
    </location>
    <ligand>
        <name>heme</name>
        <dbReference type="ChEBI" id="CHEBI:30413"/>
        <label>2</label>
    </ligand>
    <ligandPart>
        <name>Fe</name>
        <dbReference type="ChEBI" id="CHEBI:18248"/>
    </ligandPart>
</feature>
<feature type="binding site" description="axial binding residue" evidence="14">
    <location>
        <position position="48"/>
    </location>
    <ligand>
        <name>heme</name>
        <dbReference type="ChEBI" id="CHEBI:30413"/>
        <label>1</label>
    </ligand>
    <ligandPart>
        <name>Fe</name>
        <dbReference type="ChEBI" id="CHEBI:18248"/>
    </ligandPart>
</feature>
<dbReference type="InterPro" id="IPR036280">
    <property type="entry name" value="Multihaem_cyt_sf"/>
</dbReference>
<dbReference type="AlphaFoldDB" id="A0A212QQJ1"/>
<keyword evidence="10 12" id="KW-0408">Iron</keyword>
<dbReference type="SUPFAM" id="SSF48695">
    <property type="entry name" value="Multiheme cytochromes"/>
    <property type="match status" value="1"/>
</dbReference>
<evidence type="ECO:0000256" key="10">
    <source>
        <dbReference type="ARBA" id="ARBA00023004"/>
    </source>
</evidence>
<dbReference type="NCBIfam" id="TIGR03153">
    <property type="entry name" value="cytochr_NrfH"/>
    <property type="match status" value="1"/>
</dbReference>